<dbReference type="EMBL" id="SMOL01000695">
    <property type="protein sequence ID" value="KAB2603380.1"/>
    <property type="molecule type" value="Genomic_DNA"/>
</dbReference>
<gene>
    <name evidence="2" type="ORF">D8674_004385</name>
</gene>
<sequence>MRGQIFHLERWTTNFKNTDVITKLVVWAHLPRVSVQYKEEKIIKDITWPIGRVIKVDELTFGLNGLFVKVLLEVDLRFPLKRMLIVNHEDDYLILISYEKNFEVCFYCRRMRLKGHVCTEIEADDECFMVDKVFEDEPSVYLEDVVMDEDIKASLQEDVMLCFPNATNVEEDYTEMEESGQCMEDTSYSSRDERSYRDVVSSPKPKRAGKSKERDQQGEFRKFCCCRACDAEATSMSAKPTIGMLSPRKRIREEDVAEAGPSTYLYELD</sequence>
<dbReference type="AlphaFoldDB" id="A0A5N5FPX0"/>
<evidence type="ECO:0000313" key="2">
    <source>
        <dbReference type="EMBL" id="KAB2603380.1"/>
    </source>
</evidence>
<proteinExistence type="predicted"/>
<evidence type="ECO:0000256" key="1">
    <source>
        <dbReference type="SAM" id="MobiDB-lite"/>
    </source>
</evidence>
<accession>A0A5N5FPX0</accession>
<comment type="caution">
    <text evidence="2">The sequence shown here is derived from an EMBL/GenBank/DDBJ whole genome shotgun (WGS) entry which is preliminary data.</text>
</comment>
<dbReference type="OrthoDB" id="1096772at2759"/>
<keyword evidence="3" id="KW-1185">Reference proteome</keyword>
<protein>
    <submittedName>
        <fullName evidence="2">Uncharacterized protein</fullName>
    </submittedName>
</protein>
<name>A0A5N5FPX0_9ROSA</name>
<reference evidence="3" key="2">
    <citation type="submission" date="2019-10" db="EMBL/GenBank/DDBJ databases">
        <title>A de novo genome assembly of a pear dwarfing rootstock.</title>
        <authorList>
            <person name="Wang F."/>
            <person name="Wang J."/>
            <person name="Li S."/>
            <person name="Zhang Y."/>
            <person name="Fang M."/>
            <person name="Ma L."/>
            <person name="Zhao Y."/>
            <person name="Jiang S."/>
        </authorList>
    </citation>
    <scope>NUCLEOTIDE SEQUENCE [LARGE SCALE GENOMIC DNA]</scope>
</reference>
<dbReference type="Proteomes" id="UP000327157">
    <property type="component" value="Chromosome 10"/>
</dbReference>
<organism evidence="2 3">
    <name type="scientific">Pyrus ussuriensis x Pyrus communis</name>
    <dbReference type="NCBI Taxonomy" id="2448454"/>
    <lineage>
        <taxon>Eukaryota</taxon>
        <taxon>Viridiplantae</taxon>
        <taxon>Streptophyta</taxon>
        <taxon>Embryophyta</taxon>
        <taxon>Tracheophyta</taxon>
        <taxon>Spermatophyta</taxon>
        <taxon>Magnoliopsida</taxon>
        <taxon>eudicotyledons</taxon>
        <taxon>Gunneridae</taxon>
        <taxon>Pentapetalae</taxon>
        <taxon>rosids</taxon>
        <taxon>fabids</taxon>
        <taxon>Rosales</taxon>
        <taxon>Rosaceae</taxon>
        <taxon>Amygdaloideae</taxon>
        <taxon>Maleae</taxon>
        <taxon>Pyrus</taxon>
    </lineage>
</organism>
<dbReference type="InterPro" id="IPR040256">
    <property type="entry name" value="At4g02000-like"/>
</dbReference>
<feature type="region of interest" description="Disordered" evidence="1">
    <location>
        <begin position="177"/>
        <end position="214"/>
    </location>
</feature>
<reference evidence="2 3" key="3">
    <citation type="submission" date="2019-11" db="EMBL/GenBank/DDBJ databases">
        <title>A de novo genome assembly of a pear dwarfing rootstock.</title>
        <authorList>
            <person name="Wang F."/>
            <person name="Wang J."/>
            <person name="Li S."/>
            <person name="Zhang Y."/>
            <person name="Fang M."/>
            <person name="Ma L."/>
            <person name="Zhao Y."/>
            <person name="Jiang S."/>
        </authorList>
    </citation>
    <scope>NUCLEOTIDE SEQUENCE [LARGE SCALE GENOMIC DNA]</scope>
    <source>
        <strain evidence="2">S2</strain>
        <tissue evidence="2">Leaf</tissue>
    </source>
</reference>
<evidence type="ECO:0000313" key="3">
    <source>
        <dbReference type="Proteomes" id="UP000327157"/>
    </source>
</evidence>
<dbReference type="PANTHER" id="PTHR31286">
    <property type="entry name" value="GLYCINE-RICH CELL WALL STRUCTURAL PROTEIN 1.8-LIKE"/>
    <property type="match status" value="1"/>
</dbReference>
<dbReference type="PANTHER" id="PTHR31286:SF99">
    <property type="entry name" value="DUF4283 DOMAIN-CONTAINING PROTEIN"/>
    <property type="match status" value="1"/>
</dbReference>
<reference evidence="2 3" key="1">
    <citation type="submission" date="2019-09" db="EMBL/GenBank/DDBJ databases">
        <authorList>
            <person name="Ou C."/>
        </authorList>
    </citation>
    <scope>NUCLEOTIDE SEQUENCE [LARGE SCALE GENOMIC DNA]</scope>
    <source>
        <strain evidence="2">S2</strain>
        <tissue evidence="2">Leaf</tissue>
    </source>
</reference>